<gene>
    <name evidence="1" type="ORF">GCM10011391_13540</name>
</gene>
<dbReference type="AlphaFoldDB" id="A0A8J2VUL2"/>
<keyword evidence="2" id="KW-1185">Reference proteome</keyword>
<name>A0A8J2VUL2_9BACL</name>
<accession>A0A8J2VUL2</accession>
<evidence type="ECO:0000313" key="1">
    <source>
        <dbReference type="EMBL" id="GGE36038.1"/>
    </source>
</evidence>
<sequence>MYKHPPFMNLSTPLTWTSPLLKGVALNYELVEISLVVLYKKTHLNNPDNCQPFIGAGFT</sequence>
<reference evidence="1" key="2">
    <citation type="submission" date="2020-09" db="EMBL/GenBank/DDBJ databases">
        <authorList>
            <person name="Sun Q."/>
            <person name="Zhou Y."/>
        </authorList>
    </citation>
    <scope>NUCLEOTIDE SEQUENCE</scope>
    <source>
        <strain evidence="1">CGMCC 1.15371</strain>
    </source>
</reference>
<protein>
    <submittedName>
        <fullName evidence="1">Uncharacterized protein</fullName>
    </submittedName>
</protein>
<reference evidence="1" key="1">
    <citation type="journal article" date="2014" name="Int. J. Syst. Evol. Microbiol.">
        <title>Complete genome sequence of Corynebacterium casei LMG S-19264T (=DSM 44701T), isolated from a smear-ripened cheese.</title>
        <authorList>
            <consortium name="US DOE Joint Genome Institute (JGI-PGF)"/>
            <person name="Walter F."/>
            <person name="Albersmeier A."/>
            <person name="Kalinowski J."/>
            <person name="Ruckert C."/>
        </authorList>
    </citation>
    <scope>NUCLEOTIDE SEQUENCE</scope>
    <source>
        <strain evidence="1">CGMCC 1.15371</strain>
    </source>
</reference>
<dbReference type="EMBL" id="BMIR01000004">
    <property type="protein sequence ID" value="GGE36038.1"/>
    <property type="molecule type" value="Genomic_DNA"/>
</dbReference>
<comment type="caution">
    <text evidence="1">The sequence shown here is derived from an EMBL/GenBank/DDBJ whole genome shotgun (WGS) entry which is preliminary data.</text>
</comment>
<organism evidence="1 2">
    <name type="scientific">Pullulanibacillus camelliae</name>
    <dbReference type="NCBI Taxonomy" id="1707096"/>
    <lineage>
        <taxon>Bacteria</taxon>
        <taxon>Bacillati</taxon>
        <taxon>Bacillota</taxon>
        <taxon>Bacilli</taxon>
        <taxon>Bacillales</taxon>
        <taxon>Sporolactobacillaceae</taxon>
        <taxon>Pullulanibacillus</taxon>
    </lineage>
</organism>
<evidence type="ECO:0000313" key="2">
    <source>
        <dbReference type="Proteomes" id="UP000628775"/>
    </source>
</evidence>
<dbReference type="Proteomes" id="UP000628775">
    <property type="component" value="Unassembled WGS sequence"/>
</dbReference>
<proteinExistence type="predicted"/>